<evidence type="ECO:0000256" key="4">
    <source>
        <dbReference type="ARBA" id="ARBA00005046"/>
    </source>
</evidence>
<evidence type="ECO:0000256" key="15">
    <source>
        <dbReference type="ARBA" id="ARBA00023027"/>
    </source>
</evidence>
<evidence type="ECO:0000256" key="14">
    <source>
        <dbReference type="ARBA" id="ARBA00023002"/>
    </source>
</evidence>
<evidence type="ECO:0000256" key="2">
    <source>
        <dbReference type="ARBA" id="ARBA00001946"/>
    </source>
</evidence>
<dbReference type="EC" id="2.10.1.1" evidence="18"/>
<dbReference type="OrthoDB" id="9804758at2"/>
<dbReference type="GO" id="GO:0006777">
    <property type="term" value="P:Mo-molybdopterin cofactor biosynthetic process"/>
    <property type="evidence" value="ECO:0007669"/>
    <property type="project" value="UniProtKB-UniRule"/>
</dbReference>
<dbReference type="Proteomes" id="UP000194012">
    <property type="component" value="Unassembled WGS sequence"/>
</dbReference>
<dbReference type="Gene3D" id="3.90.105.10">
    <property type="entry name" value="Molybdopterin biosynthesis moea protein, domain 2"/>
    <property type="match status" value="1"/>
</dbReference>
<dbReference type="InterPro" id="IPR026021">
    <property type="entry name" value="YdjA-like"/>
</dbReference>
<dbReference type="SMART" id="SM00852">
    <property type="entry name" value="MoCF_biosynth"/>
    <property type="match status" value="1"/>
</dbReference>
<dbReference type="GO" id="GO:0061599">
    <property type="term" value="F:molybdopterin molybdotransferase activity"/>
    <property type="evidence" value="ECO:0007669"/>
    <property type="project" value="UniProtKB-UniRule"/>
</dbReference>
<dbReference type="AlphaFoldDB" id="A0A1X7AAJ8"/>
<reference evidence="21" key="1">
    <citation type="submission" date="2017-03" db="EMBL/GenBank/DDBJ databases">
        <authorList>
            <person name="Rodrigo-Torres L."/>
            <person name="Arahal R.D."/>
            <person name="Lucena T."/>
        </authorList>
    </citation>
    <scope>NUCLEOTIDE SEQUENCE [LARGE SCALE GENOMIC DNA]</scope>
    <source>
        <strain evidence="21">CECT 8370</strain>
    </source>
</reference>
<comment type="function">
    <text evidence="3 18">Catalyzes the insertion of molybdate into adenylated molybdopterin with the concomitant release of AMP.</text>
</comment>
<dbReference type="GO" id="GO:0016491">
    <property type="term" value="F:oxidoreductase activity"/>
    <property type="evidence" value="ECO:0007669"/>
    <property type="project" value="UniProtKB-KW"/>
</dbReference>
<dbReference type="Pfam" id="PF00881">
    <property type="entry name" value="Nitroreductase"/>
    <property type="match status" value="1"/>
</dbReference>
<evidence type="ECO:0000313" key="21">
    <source>
        <dbReference type="Proteomes" id="UP000194012"/>
    </source>
</evidence>
<dbReference type="NCBIfam" id="TIGR00177">
    <property type="entry name" value="molyb_syn"/>
    <property type="match status" value="1"/>
</dbReference>
<dbReference type="InterPro" id="IPR036135">
    <property type="entry name" value="MoeA_linker/N_sf"/>
</dbReference>
<dbReference type="SUPFAM" id="SSF63882">
    <property type="entry name" value="MoeA N-terminal region -like"/>
    <property type="match status" value="1"/>
</dbReference>
<evidence type="ECO:0000256" key="12">
    <source>
        <dbReference type="ARBA" id="ARBA00022842"/>
    </source>
</evidence>
<dbReference type="InterPro" id="IPR029479">
    <property type="entry name" value="Nitroreductase"/>
</dbReference>
<protein>
    <recommendedName>
        <fullName evidence="18">Molybdopterin molybdenumtransferase</fullName>
        <ecNumber evidence="18">2.10.1.1</ecNumber>
    </recommendedName>
</protein>
<dbReference type="EMBL" id="FWFJ01000061">
    <property type="protein sequence ID" value="SLN74549.1"/>
    <property type="molecule type" value="Genomic_DNA"/>
</dbReference>
<comment type="pathway">
    <text evidence="4 18">Cofactor biosynthesis; molybdopterin biosynthesis.</text>
</comment>
<dbReference type="PANTHER" id="PTHR10192:SF5">
    <property type="entry name" value="GEPHYRIN"/>
    <property type="match status" value="1"/>
</dbReference>
<evidence type="ECO:0000256" key="6">
    <source>
        <dbReference type="ARBA" id="ARBA00010763"/>
    </source>
</evidence>
<dbReference type="FunFam" id="3.40.980.10:FF:000004">
    <property type="entry name" value="Molybdopterin molybdenumtransferase"/>
    <property type="match status" value="1"/>
</dbReference>
<dbReference type="InterPro" id="IPR001453">
    <property type="entry name" value="MoaB/Mog_dom"/>
</dbReference>
<dbReference type="NCBIfam" id="NF045515">
    <property type="entry name" value="Glp_gephyrin"/>
    <property type="match status" value="1"/>
</dbReference>
<evidence type="ECO:0000256" key="1">
    <source>
        <dbReference type="ARBA" id="ARBA00001917"/>
    </source>
</evidence>
<keyword evidence="8" id="KW-0285">Flavoprotein</keyword>
<keyword evidence="10 18" id="KW-0808">Transferase</keyword>
<dbReference type="RefSeq" id="WP_085828589.1">
    <property type="nucleotide sequence ID" value="NZ_FWFJ01000061.1"/>
</dbReference>
<dbReference type="UniPathway" id="UPA00344"/>
<comment type="similarity">
    <text evidence="5">Belongs to the nitroreductase family.</text>
</comment>
<dbReference type="Gene3D" id="2.40.340.10">
    <property type="entry name" value="MoeA, C-terminal, domain IV"/>
    <property type="match status" value="1"/>
</dbReference>
<accession>A0A1X7AAJ8</accession>
<evidence type="ECO:0000259" key="19">
    <source>
        <dbReference type="SMART" id="SM00852"/>
    </source>
</evidence>
<feature type="domain" description="MoaB/Mog" evidence="19">
    <location>
        <begin position="396"/>
        <end position="534"/>
    </location>
</feature>
<name>A0A1X7AAJ8_9RHOB</name>
<comment type="catalytic activity">
    <reaction evidence="17">
        <text>adenylyl-molybdopterin + molybdate = Mo-molybdopterin + AMP + H(+)</text>
        <dbReference type="Rhea" id="RHEA:35047"/>
        <dbReference type="ChEBI" id="CHEBI:15378"/>
        <dbReference type="ChEBI" id="CHEBI:36264"/>
        <dbReference type="ChEBI" id="CHEBI:62727"/>
        <dbReference type="ChEBI" id="CHEBI:71302"/>
        <dbReference type="ChEBI" id="CHEBI:456215"/>
        <dbReference type="EC" id="2.10.1.1"/>
    </reaction>
</comment>
<evidence type="ECO:0000256" key="7">
    <source>
        <dbReference type="ARBA" id="ARBA00022505"/>
    </source>
</evidence>
<dbReference type="Gene3D" id="3.40.980.10">
    <property type="entry name" value="MoaB/Mog-like domain"/>
    <property type="match status" value="1"/>
</dbReference>
<evidence type="ECO:0000313" key="20">
    <source>
        <dbReference type="EMBL" id="SLN74549.1"/>
    </source>
</evidence>
<keyword evidence="15" id="KW-0520">NAD</keyword>
<evidence type="ECO:0000256" key="17">
    <source>
        <dbReference type="ARBA" id="ARBA00047317"/>
    </source>
</evidence>
<keyword evidence="21" id="KW-1185">Reference proteome</keyword>
<dbReference type="SUPFAM" id="SSF55469">
    <property type="entry name" value="FMN-dependent nitroreductase-like"/>
    <property type="match status" value="1"/>
</dbReference>
<keyword evidence="11 18" id="KW-0479">Metal-binding</keyword>
<dbReference type="GO" id="GO:0046872">
    <property type="term" value="F:metal ion binding"/>
    <property type="evidence" value="ECO:0007669"/>
    <property type="project" value="UniProtKB-UniRule"/>
</dbReference>
<dbReference type="Pfam" id="PF03454">
    <property type="entry name" value="MoeA_C"/>
    <property type="match status" value="1"/>
</dbReference>
<comment type="cofactor">
    <cofactor evidence="1">
        <name>FMN</name>
        <dbReference type="ChEBI" id="CHEBI:58210"/>
    </cofactor>
</comment>
<dbReference type="Gene3D" id="3.40.109.10">
    <property type="entry name" value="NADH Oxidase"/>
    <property type="match status" value="1"/>
</dbReference>
<dbReference type="PANTHER" id="PTHR10192">
    <property type="entry name" value="MOLYBDOPTERIN BIOSYNTHESIS PROTEIN"/>
    <property type="match status" value="1"/>
</dbReference>
<keyword evidence="13" id="KW-0521">NADP</keyword>
<sequence>MQIAEIVERRSVSPRRLSEPGPTPAQLNAIIEAACAAPDHRRLRPWRFVLIRTEAREAFADLFEAAARETHGELNSDQVKRAREKAANGACLIAVIAEIRDNIRDVPPHEQWVSVGAAVQNILLAAKSFGFGSMLVSGDKVSTRALTEGFGLAPDELLLGFVAIGTISKQPGTAERPGAKEKLSYWPKDEKQGEMMKTTTKSVEDPCCVDERTGIGGLVPVNDAISRGLSVANEVDGTEVVELDEAIGRVLAEDLVAPFPMPPFDNSAMDGYVFRSEDLSGAGPWRLRVAGRVAAGDNANEAGGVGEGEAFRIFTGAGIPKGGDAVIMQEHVRHLGNFIELDKPVIPGNCIRRSGEDAVEGSLLLPKGSPIGAREIGAIASVGLPQIKVRRKVRIALFCTGSELRQPGESLAPGQIYNSNRFILMAALRQPWIELSDMGAVVDDPDELRDVLTRAAVSADMVVTTGGVSVGEEDHMVEQLRGAAGKIEVMKIAMKPGKPLSIGTLNDAVFVGLPGNPVAAFTTWKIIGSRIAEKMSGQGTNEVPVSQVEASESFTRRPGRQEFRPAKIVGLSPEGRPQVQLLDQSFSAKISLICKSDGFAVIPADCDRIASGDRLDFVRL</sequence>
<evidence type="ECO:0000256" key="8">
    <source>
        <dbReference type="ARBA" id="ARBA00022630"/>
    </source>
</evidence>
<comment type="cofactor">
    <cofactor evidence="2 18">
        <name>Mg(2+)</name>
        <dbReference type="ChEBI" id="CHEBI:18420"/>
    </cofactor>
</comment>
<gene>
    <name evidence="20" type="primary">moeA_3</name>
    <name evidence="20" type="ORF">ROG8370_03683</name>
</gene>
<dbReference type="InterPro" id="IPR038987">
    <property type="entry name" value="MoeA-like"/>
</dbReference>
<dbReference type="Pfam" id="PF03453">
    <property type="entry name" value="MoeA_N"/>
    <property type="match status" value="1"/>
</dbReference>
<evidence type="ECO:0000256" key="5">
    <source>
        <dbReference type="ARBA" id="ARBA00007118"/>
    </source>
</evidence>
<evidence type="ECO:0000256" key="9">
    <source>
        <dbReference type="ARBA" id="ARBA00022643"/>
    </source>
</evidence>
<dbReference type="CDD" id="cd02135">
    <property type="entry name" value="YdjA-like"/>
    <property type="match status" value="1"/>
</dbReference>
<keyword evidence="16 18" id="KW-0501">Molybdenum cofactor biosynthesis</keyword>
<keyword evidence="7 18" id="KW-0500">Molybdenum</keyword>
<dbReference type="SUPFAM" id="SSF63867">
    <property type="entry name" value="MoeA C-terminal domain-like"/>
    <property type="match status" value="1"/>
</dbReference>
<dbReference type="GO" id="GO:0005829">
    <property type="term" value="C:cytosol"/>
    <property type="evidence" value="ECO:0007669"/>
    <property type="project" value="TreeGrafter"/>
</dbReference>
<keyword evidence="12 18" id="KW-0460">Magnesium</keyword>
<dbReference type="Pfam" id="PF00994">
    <property type="entry name" value="MoCF_biosynth"/>
    <property type="match status" value="1"/>
</dbReference>
<dbReference type="InterPro" id="IPR005111">
    <property type="entry name" value="MoeA_C_domain_IV"/>
</dbReference>
<keyword evidence="9" id="KW-0288">FMN</keyword>
<dbReference type="PROSITE" id="PS01079">
    <property type="entry name" value="MOCF_BIOSYNTHESIS_2"/>
    <property type="match status" value="1"/>
</dbReference>
<dbReference type="InterPro" id="IPR000415">
    <property type="entry name" value="Nitroreductase-like"/>
</dbReference>
<dbReference type="InterPro" id="IPR008284">
    <property type="entry name" value="MoCF_biosynth_CS"/>
</dbReference>
<evidence type="ECO:0000256" key="18">
    <source>
        <dbReference type="RuleBase" id="RU365090"/>
    </source>
</evidence>
<evidence type="ECO:0000256" key="16">
    <source>
        <dbReference type="ARBA" id="ARBA00023150"/>
    </source>
</evidence>
<organism evidence="20 21">
    <name type="scientific">Roseovarius gaetbuli</name>
    <dbReference type="NCBI Taxonomy" id="1356575"/>
    <lineage>
        <taxon>Bacteria</taxon>
        <taxon>Pseudomonadati</taxon>
        <taxon>Pseudomonadota</taxon>
        <taxon>Alphaproteobacteria</taxon>
        <taxon>Rhodobacterales</taxon>
        <taxon>Roseobacteraceae</taxon>
        <taxon>Roseovarius</taxon>
    </lineage>
</organism>
<dbReference type="InterPro" id="IPR036688">
    <property type="entry name" value="MoeA_C_domain_IV_sf"/>
</dbReference>
<dbReference type="CDD" id="cd00887">
    <property type="entry name" value="MoeA"/>
    <property type="match status" value="1"/>
</dbReference>
<dbReference type="Gene3D" id="2.170.190.11">
    <property type="entry name" value="Molybdopterin biosynthesis moea protein, domain 3"/>
    <property type="match status" value="1"/>
</dbReference>
<proteinExistence type="inferred from homology"/>
<dbReference type="InterPro" id="IPR036425">
    <property type="entry name" value="MoaB/Mog-like_dom_sf"/>
</dbReference>
<keyword evidence="14" id="KW-0560">Oxidoreductase</keyword>
<comment type="similarity">
    <text evidence="6 18">Belongs to the MoeA family.</text>
</comment>
<evidence type="ECO:0000256" key="3">
    <source>
        <dbReference type="ARBA" id="ARBA00002901"/>
    </source>
</evidence>
<evidence type="ECO:0000256" key="10">
    <source>
        <dbReference type="ARBA" id="ARBA00022679"/>
    </source>
</evidence>
<dbReference type="SUPFAM" id="SSF53218">
    <property type="entry name" value="Molybdenum cofactor biosynthesis proteins"/>
    <property type="match status" value="1"/>
</dbReference>
<evidence type="ECO:0000256" key="11">
    <source>
        <dbReference type="ARBA" id="ARBA00022723"/>
    </source>
</evidence>
<evidence type="ECO:0000256" key="13">
    <source>
        <dbReference type="ARBA" id="ARBA00022857"/>
    </source>
</evidence>
<dbReference type="InterPro" id="IPR005110">
    <property type="entry name" value="MoeA_linker/N"/>
</dbReference>